<protein>
    <submittedName>
        <fullName evidence="10">Amino acid ABC transporter permease</fullName>
    </submittedName>
</protein>
<dbReference type="RefSeq" id="WP_261616953.1">
    <property type="nucleotide sequence ID" value="NZ_JALIDZ010000007.1"/>
</dbReference>
<gene>
    <name evidence="10" type="ORF">MUB46_16085</name>
</gene>
<evidence type="ECO:0000313" key="11">
    <source>
        <dbReference type="Proteomes" id="UP001320898"/>
    </source>
</evidence>
<evidence type="ECO:0000259" key="9">
    <source>
        <dbReference type="PROSITE" id="PS50928"/>
    </source>
</evidence>
<dbReference type="Gene3D" id="1.10.3720.10">
    <property type="entry name" value="MetI-like"/>
    <property type="match status" value="1"/>
</dbReference>
<evidence type="ECO:0000256" key="6">
    <source>
        <dbReference type="ARBA" id="ARBA00022989"/>
    </source>
</evidence>
<dbReference type="InterPro" id="IPR000515">
    <property type="entry name" value="MetI-like"/>
</dbReference>
<feature type="transmembrane region" description="Helical" evidence="8">
    <location>
        <begin position="69"/>
        <end position="89"/>
    </location>
</feature>
<feature type="transmembrane region" description="Helical" evidence="8">
    <location>
        <begin position="16"/>
        <end position="38"/>
    </location>
</feature>
<evidence type="ECO:0000256" key="8">
    <source>
        <dbReference type="RuleBase" id="RU363032"/>
    </source>
</evidence>
<dbReference type="InterPro" id="IPR035906">
    <property type="entry name" value="MetI-like_sf"/>
</dbReference>
<dbReference type="Proteomes" id="UP001320898">
    <property type="component" value="Unassembled WGS sequence"/>
</dbReference>
<keyword evidence="11" id="KW-1185">Reference proteome</keyword>
<feature type="domain" description="ABC transmembrane type-1" evidence="9">
    <location>
        <begin position="21"/>
        <end position="215"/>
    </location>
</feature>
<evidence type="ECO:0000256" key="5">
    <source>
        <dbReference type="ARBA" id="ARBA00022692"/>
    </source>
</evidence>
<keyword evidence="6 8" id="KW-1133">Transmembrane helix</keyword>
<dbReference type="GO" id="GO:0022857">
    <property type="term" value="F:transmembrane transporter activity"/>
    <property type="evidence" value="ECO:0007669"/>
    <property type="project" value="InterPro"/>
</dbReference>
<dbReference type="NCBIfam" id="TIGR01726">
    <property type="entry name" value="HEQRo_perm_3TM"/>
    <property type="match status" value="1"/>
</dbReference>
<comment type="subcellular location">
    <subcellularLocation>
        <location evidence="1">Cell inner membrane</location>
        <topology evidence="1">Multi-pass membrane protein</topology>
    </subcellularLocation>
    <subcellularLocation>
        <location evidence="8">Cell membrane</location>
        <topology evidence="8">Multi-pass membrane protein</topology>
    </subcellularLocation>
</comment>
<dbReference type="PANTHER" id="PTHR30614:SF35">
    <property type="entry name" value="ABC TRANSPORTER PERMEASE PROTEIN"/>
    <property type="match status" value="1"/>
</dbReference>
<dbReference type="PANTHER" id="PTHR30614">
    <property type="entry name" value="MEMBRANE COMPONENT OF AMINO ACID ABC TRANSPORTER"/>
    <property type="match status" value="1"/>
</dbReference>
<keyword evidence="3 8" id="KW-0813">Transport</keyword>
<comment type="similarity">
    <text evidence="2">Belongs to the binding-protein-dependent transport system permease family. HisMQ subfamily.</text>
</comment>
<evidence type="ECO:0000256" key="3">
    <source>
        <dbReference type="ARBA" id="ARBA00022448"/>
    </source>
</evidence>
<dbReference type="InterPro" id="IPR010065">
    <property type="entry name" value="AA_ABC_transptr_permease_3TM"/>
</dbReference>
<dbReference type="EMBL" id="JALIDZ010000007">
    <property type="protein sequence ID" value="MCT8973381.1"/>
    <property type="molecule type" value="Genomic_DNA"/>
</dbReference>
<proteinExistence type="inferred from homology"/>
<feature type="transmembrane region" description="Helical" evidence="8">
    <location>
        <begin position="153"/>
        <end position="176"/>
    </location>
</feature>
<evidence type="ECO:0000256" key="4">
    <source>
        <dbReference type="ARBA" id="ARBA00022475"/>
    </source>
</evidence>
<organism evidence="10 11">
    <name type="scientific">Microbaculum marinisediminis</name>
    <dbReference type="NCBI Taxonomy" id="2931392"/>
    <lineage>
        <taxon>Bacteria</taxon>
        <taxon>Pseudomonadati</taxon>
        <taxon>Pseudomonadota</taxon>
        <taxon>Alphaproteobacteria</taxon>
        <taxon>Hyphomicrobiales</taxon>
        <taxon>Tepidamorphaceae</taxon>
        <taxon>Microbaculum</taxon>
    </lineage>
</organism>
<dbReference type="SUPFAM" id="SSF161098">
    <property type="entry name" value="MetI-like"/>
    <property type="match status" value="1"/>
</dbReference>
<dbReference type="CDD" id="cd06261">
    <property type="entry name" value="TM_PBP2"/>
    <property type="match status" value="1"/>
</dbReference>
<dbReference type="GO" id="GO:0043190">
    <property type="term" value="C:ATP-binding cassette (ABC) transporter complex"/>
    <property type="evidence" value="ECO:0007669"/>
    <property type="project" value="InterPro"/>
</dbReference>
<keyword evidence="7 8" id="KW-0472">Membrane</keyword>
<comment type="caution">
    <text evidence="10">The sequence shown here is derived from an EMBL/GenBank/DDBJ whole genome shotgun (WGS) entry which is preliminary data.</text>
</comment>
<evidence type="ECO:0000256" key="1">
    <source>
        <dbReference type="ARBA" id="ARBA00004429"/>
    </source>
</evidence>
<dbReference type="PROSITE" id="PS50928">
    <property type="entry name" value="ABC_TM1"/>
    <property type="match status" value="1"/>
</dbReference>
<evidence type="ECO:0000256" key="7">
    <source>
        <dbReference type="ARBA" id="ARBA00023136"/>
    </source>
</evidence>
<keyword evidence="5 8" id="KW-0812">Transmembrane</keyword>
<keyword evidence="4" id="KW-1003">Cell membrane</keyword>
<dbReference type="GO" id="GO:0006865">
    <property type="term" value="P:amino acid transport"/>
    <property type="evidence" value="ECO:0007669"/>
    <property type="project" value="TreeGrafter"/>
</dbReference>
<sequence>MTYVLQFGPVFQRSDLIWAGLLTTIQLSVIAISAGFVIGTVCARMRAEGGTVSRTIAATYVEAIRNTPFLAQLFLVTFGLPQFVAMLGAPIRPSPYTLAIIALSINLGAYITEIVRAGLESIPRQQVEAAQSLALKPHQIFLRIKLPPALANVYSALSGQFILQMLGSSIVSVIAVQELTSAAGRIQSETFRTFETYLVVAALYFGLAFLLRAIFYAIASMLWPWRRKTVG</sequence>
<name>A0AAW5R3X6_9HYPH</name>
<dbReference type="InterPro" id="IPR043429">
    <property type="entry name" value="ArtM/GltK/GlnP/TcyL/YhdX-like"/>
</dbReference>
<evidence type="ECO:0000313" key="10">
    <source>
        <dbReference type="EMBL" id="MCT8973381.1"/>
    </source>
</evidence>
<reference evidence="10 11" key="1">
    <citation type="submission" date="2022-04" db="EMBL/GenBank/DDBJ databases">
        <authorList>
            <person name="Ye Y.-Q."/>
            <person name="Du Z.-J."/>
        </authorList>
    </citation>
    <scope>NUCLEOTIDE SEQUENCE [LARGE SCALE GENOMIC DNA]</scope>
    <source>
        <strain evidence="10 11">A6E488</strain>
    </source>
</reference>
<evidence type="ECO:0000256" key="2">
    <source>
        <dbReference type="ARBA" id="ARBA00010072"/>
    </source>
</evidence>
<dbReference type="AlphaFoldDB" id="A0AAW5R3X6"/>
<dbReference type="Pfam" id="PF00528">
    <property type="entry name" value="BPD_transp_1"/>
    <property type="match status" value="1"/>
</dbReference>
<feature type="transmembrane region" description="Helical" evidence="8">
    <location>
        <begin position="196"/>
        <end position="218"/>
    </location>
</feature>
<accession>A0AAW5R3X6</accession>